<gene>
    <name evidence="9" type="ORF">SLS58_004527</name>
</gene>
<evidence type="ECO:0000256" key="7">
    <source>
        <dbReference type="ARBA" id="ARBA00023180"/>
    </source>
</evidence>
<dbReference type="CDD" id="cd11010">
    <property type="entry name" value="S1-P1_nuclease"/>
    <property type="match status" value="1"/>
</dbReference>
<dbReference type="Pfam" id="PF02265">
    <property type="entry name" value="S1-P1_nuclease"/>
    <property type="match status" value="1"/>
</dbReference>
<dbReference type="EMBL" id="JAKEKT020000024">
    <property type="protein sequence ID" value="KAL1644247.1"/>
    <property type="molecule type" value="Genomic_DNA"/>
</dbReference>
<organism evidence="9 10">
    <name type="scientific">Diplodia intermedia</name>
    <dbReference type="NCBI Taxonomy" id="856260"/>
    <lineage>
        <taxon>Eukaryota</taxon>
        <taxon>Fungi</taxon>
        <taxon>Dikarya</taxon>
        <taxon>Ascomycota</taxon>
        <taxon>Pezizomycotina</taxon>
        <taxon>Dothideomycetes</taxon>
        <taxon>Dothideomycetes incertae sedis</taxon>
        <taxon>Botryosphaeriales</taxon>
        <taxon>Botryosphaeriaceae</taxon>
        <taxon>Diplodia</taxon>
    </lineage>
</organism>
<keyword evidence="6" id="KW-1015">Disulfide bond</keyword>
<keyword evidence="4" id="KW-0255">Endonuclease</keyword>
<keyword evidence="2" id="KW-0540">Nuclease</keyword>
<reference evidence="9 10" key="1">
    <citation type="journal article" date="2023" name="Plant Dis.">
        <title>First Report of Diplodia intermedia Causing Canker and Dieback Diseases on Apple Trees in Canada.</title>
        <authorList>
            <person name="Ellouze W."/>
            <person name="Ilyukhin E."/>
            <person name="Sulman M."/>
            <person name="Ali S."/>
        </authorList>
    </citation>
    <scope>NUCLEOTIDE SEQUENCE [LARGE SCALE GENOMIC DNA]</scope>
    <source>
        <strain evidence="9 10">M45-28</strain>
    </source>
</reference>
<keyword evidence="8" id="KW-0732">Signal</keyword>
<evidence type="ECO:0000256" key="1">
    <source>
        <dbReference type="ARBA" id="ARBA00009547"/>
    </source>
</evidence>
<dbReference type="Proteomes" id="UP001521184">
    <property type="component" value="Unassembled WGS sequence"/>
</dbReference>
<keyword evidence="3" id="KW-0479">Metal-binding</keyword>
<keyword evidence="10" id="KW-1185">Reference proteome</keyword>
<comment type="caution">
    <text evidence="9">The sequence shown here is derived from an EMBL/GenBank/DDBJ whole genome shotgun (WGS) entry which is preliminary data.</text>
</comment>
<evidence type="ECO:0000256" key="6">
    <source>
        <dbReference type="ARBA" id="ARBA00023157"/>
    </source>
</evidence>
<evidence type="ECO:0000313" key="9">
    <source>
        <dbReference type="EMBL" id="KAL1644247.1"/>
    </source>
</evidence>
<evidence type="ECO:0000256" key="8">
    <source>
        <dbReference type="SAM" id="SignalP"/>
    </source>
</evidence>
<feature type="chain" id="PRO_5045169106" description="Nuclease s1" evidence="8">
    <location>
        <begin position="26"/>
        <end position="343"/>
    </location>
</feature>
<accession>A0ABR3TTR8</accession>
<dbReference type="PANTHER" id="PTHR33146">
    <property type="entry name" value="ENDONUCLEASE 4"/>
    <property type="match status" value="1"/>
</dbReference>
<name>A0ABR3TTR8_9PEZI</name>
<protein>
    <recommendedName>
        <fullName evidence="11">Nuclease s1</fullName>
    </recommendedName>
</protein>
<evidence type="ECO:0000256" key="2">
    <source>
        <dbReference type="ARBA" id="ARBA00022722"/>
    </source>
</evidence>
<proteinExistence type="inferred from homology"/>
<sequence>MPRLRATAAAAVAAALPLLPAGVSAWGTLGHETVAFIAQNFVTAETATWAQGILDASSSSYLASVATWADSYRYTDEGAFSAEYHYIDANDSPPDSCGVELERDCPDSGCIVSAIANYVAISLQTSRVQSSSVSSTEKQKALKWIIHFLGDIHQPLHDEALEVGGNGIDVTYDGESTNLHHIWDSNMAEQLIGGYALSDAKSWATTLTTAIQSGAYASEAAGWLDGMDVDDAEASALVWAQDTNKYVCSVVLPDGVSAVESGDLSGTYYDDSIDTIKLQVAKAGYRLAAWLDLIATGETGLAKLKRDVSVKREDYVFPPEGWARRDNSAERQKHKRHAIGCSC</sequence>
<evidence type="ECO:0000256" key="4">
    <source>
        <dbReference type="ARBA" id="ARBA00022759"/>
    </source>
</evidence>
<comment type="similarity">
    <text evidence="1">Belongs to the nuclease type I family.</text>
</comment>
<evidence type="ECO:0008006" key="11">
    <source>
        <dbReference type="Google" id="ProtNLM"/>
    </source>
</evidence>
<keyword evidence="5" id="KW-0378">Hydrolase</keyword>
<evidence type="ECO:0000313" key="10">
    <source>
        <dbReference type="Proteomes" id="UP001521184"/>
    </source>
</evidence>
<evidence type="ECO:0000256" key="5">
    <source>
        <dbReference type="ARBA" id="ARBA00022801"/>
    </source>
</evidence>
<feature type="signal peptide" evidence="8">
    <location>
        <begin position="1"/>
        <end position="25"/>
    </location>
</feature>
<keyword evidence="7" id="KW-0325">Glycoprotein</keyword>
<dbReference type="SUPFAM" id="SSF48537">
    <property type="entry name" value="Phospholipase C/P1 nuclease"/>
    <property type="match status" value="1"/>
</dbReference>
<dbReference type="InterPro" id="IPR003154">
    <property type="entry name" value="S1/P1nuclease"/>
</dbReference>
<evidence type="ECO:0000256" key="3">
    <source>
        <dbReference type="ARBA" id="ARBA00022723"/>
    </source>
</evidence>
<dbReference type="Gene3D" id="1.10.575.10">
    <property type="entry name" value="P1 Nuclease"/>
    <property type="match status" value="1"/>
</dbReference>
<dbReference type="InterPro" id="IPR008947">
    <property type="entry name" value="PLipase_C/P1_nuclease_dom_sf"/>
</dbReference>
<dbReference type="PANTHER" id="PTHR33146:SF26">
    <property type="entry name" value="ENDONUCLEASE 4"/>
    <property type="match status" value="1"/>
</dbReference>